<name>A0ABS5E333_9BURK</name>
<dbReference type="InterPro" id="IPR024445">
    <property type="entry name" value="Tnp_ISXO2-like"/>
</dbReference>
<evidence type="ECO:0000313" key="2">
    <source>
        <dbReference type="EMBL" id="MBQ0937798.1"/>
    </source>
</evidence>
<accession>A0ABS5E333</accession>
<evidence type="ECO:0000259" key="1">
    <source>
        <dbReference type="SMART" id="SM01126"/>
    </source>
</evidence>
<reference evidence="2 3" key="1">
    <citation type="submission" date="2021-04" db="EMBL/GenBank/DDBJ databases">
        <title>The genome sequence of type strain Ideonella paludis KCTC 32238.</title>
        <authorList>
            <person name="Liu Y."/>
        </authorList>
    </citation>
    <scope>NUCLEOTIDE SEQUENCE [LARGE SCALE GENOMIC DNA]</scope>
    <source>
        <strain evidence="2 3">KCTC 32238</strain>
    </source>
</reference>
<proteinExistence type="predicted"/>
<dbReference type="NCBIfam" id="NF033547">
    <property type="entry name" value="transpos_IS1595"/>
    <property type="match status" value="1"/>
</dbReference>
<comment type="caution">
    <text evidence="2">The sequence shown here is derived from an EMBL/GenBank/DDBJ whole genome shotgun (WGS) entry which is preliminary data.</text>
</comment>
<dbReference type="Pfam" id="PF12762">
    <property type="entry name" value="DDE_Tnp_IS1595"/>
    <property type="match status" value="1"/>
</dbReference>
<sequence length="207" mass="22049">MMEHTKLHLKTWLLAIHFVIQAKTGILSLAGKRSLGVCYPTAWLQHHKINNAMPQQEPAPRLGGAVQLDGACFDGECSGGKVGQGSENKVPFVAAAPLNVEGLPMHLKLDPVSGFSADAIAKGAKANLPPIATVLSEGLACLAAVTAASCIHTPRVVGALKPRDLSEFKWVTLLENLDAELAGAFKALKFGKYAKTYLAAFARRFNH</sequence>
<dbReference type="EMBL" id="JAGQDG010000010">
    <property type="protein sequence ID" value="MBQ0937798.1"/>
    <property type="molecule type" value="Genomic_DNA"/>
</dbReference>
<protein>
    <submittedName>
        <fullName evidence="2">IS1595 family transposase</fullName>
    </submittedName>
</protein>
<dbReference type="Proteomes" id="UP000672097">
    <property type="component" value="Unassembled WGS sequence"/>
</dbReference>
<organism evidence="2 3">
    <name type="scientific">Ideonella paludis</name>
    <dbReference type="NCBI Taxonomy" id="1233411"/>
    <lineage>
        <taxon>Bacteria</taxon>
        <taxon>Pseudomonadati</taxon>
        <taxon>Pseudomonadota</taxon>
        <taxon>Betaproteobacteria</taxon>
        <taxon>Burkholderiales</taxon>
        <taxon>Sphaerotilaceae</taxon>
        <taxon>Ideonella</taxon>
    </lineage>
</organism>
<feature type="domain" description="ISXO2-like transposase" evidence="1">
    <location>
        <begin position="61"/>
        <end position="206"/>
    </location>
</feature>
<dbReference type="SMART" id="SM01126">
    <property type="entry name" value="DDE_Tnp_IS1595"/>
    <property type="match status" value="1"/>
</dbReference>
<gene>
    <name evidence="2" type="ORF">KAK11_20920</name>
</gene>
<evidence type="ECO:0000313" key="3">
    <source>
        <dbReference type="Proteomes" id="UP000672097"/>
    </source>
</evidence>
<keyword evidence="3" id="KW-1185">Reference proteome</keyword>